<gene>
    <name evidence="1" type="ORF">PVAND_017627</name>
</gene>
<protein>
    <submittedName>
        <fullName evidence="1">Uncharacterized protein</fullName>
    </submittedName>
</protein>
<evidence type="ECO:0000313" key="2">
    <source>
        <dbReference type="Proteomes" id="UP001107558"/>
    </source>
</evidence>
<comment type="caution">
    <text evidence="1">The sequence shown here is derived from an EMBL/GenBank/DDBJ whole genome shotgun (WGS) entry which is preliminary data.</text>
</comment>
<reference evidence="1" key="1">
    <citation type="submission" date="2021-03" db="EMBL/GenBank/DDBJ databases">
        <title>Chromosome level genome of the anhydrobiotic midge Polypedilum vanderplanki.</title>
        <authorList>
            <person name="Yoshida Y."/>
            <person name="Kikawada T."/>
            <person name="Gusev O."/>
        </authorList>
    </citation>
    <scope>NUCLEOTIDE SEQUENCE</scope>
    <source>
        <strain evidence="1">NIAS01</strain>
        <tissue evidence="1">Whole body or cell culture</tissue>
    </source>
</reference>
<name>A0A9J6B9D8_POLVA</name>
<dbReference type="AlphaFoldDB" id="A0A9J6B9D8"/>
<proteinExistence type="predicted"/>
<organism evidence="1 2">
    <name type="scientific">Polypedilum vanderplanki</name>
    <name type="common">Sleeping chironomid midge</name>
    <dbReference type="NCBI Taxonomy" id="319348"/>
    <lineage>
        <taxon>Eukaryota</taxon>
        <taxon>Metazoa</taxon>
        <taxon>Ecdysozoa</taxon>
        <taxon>Arthropoda</taxon>
        <taxon>Hexapoda</taxon>
        <taxon>Insecta</taxon>
        <taxon>Pterygota</taxon>
        <taxon>Neoptera</taxon>
        <taxon>Endopterygota</taxon>
        <taxon>Diptera</taxon>
        <taxon>Nematocera</taxon>
        <taxon>Chironomoidea</taxon>
        <taxon>Chironomidae</taxon>
        <taxon>Chironominae</taxon>
        <taxon>Polypedilum</taxon>
        <taxon>Polypedilum</taxon>
    </lineage>
</organism>
<sequence>MFRKANVNQFYLVTPKTYQKLTSSSDLTEYEREILTLLRDKNLTNHQKLVILNNWLFQLTKREEFNEKSLTIKEDVDESITRENEVFQPSVFSSAKKKKECCNKTTIDEEKRTENTIDDESQMFIQNFSKNPEKNLKESSNNFSNFIPKNYFQNQPGTSKSTDVKNDVTEIDLSKELKSFVNNIKDAANRTISFRDLSVDKNKLLDDKSFVNLRNKLTNSIYTIPKSSGFLKRVRAKSKSENKNDRMKKKKLNFQTPMSTAKSENSKNLKEVWKNYENIMVMRSGREKKVL</sequence>
<accession>A0A9J6B9D8</accession>
<evidence type="ECO:0000313" key="1">
    <source>
        <dbReference type="EMBL" id="KAG5666246.1"/>
    </source>
</evidence>
<dbReference type="EMBL" id="JADBJN010000014">
    <property type="protein sequence ID" value="KAG5666246.1"/>
    <property type="molecule type" value="Genomic_DNA"/>
</dbReference>
<dbReference type="Proteomes" id="UP001107558">
    <property type="component" value="Unassembled WGS sequence"/>
</dbReference>
<keyword evidence="2" id="KW-1185">Reference proteome</keyword>